<evidence type="ECO:0000313" key="2">
    <source>
        <dbReference type="Proteomes" id="UP000008227"/>
    </source>
</evidence>
<evidence type="ECO:0008006" key="3">
    <source>
        <dbReference type="Google" id="ProtNLM"/>
    </source>
</evidence>
<dbReference type="AlphaFoldDB" id="A0A5G2R6N3"/>
<organism evidence="1 2">
    <name type="scientific">Sus scrofa</name>
    <name type="common">Pig</name>
    <dbReference type="NCBI Taxonomy" id="9823"/>
    <lineage>
        <taxon>Eukaryota</taxon>
        <taxon>Metazoa</taxon>
        <taxon>Chordata</taxon>
        <taxon>Craniata</taxon>
        <taxon>Vertebrata</taxon>
        <taxon>Euteleostomi</taxon>
        <taxon>Mammalia</taxon>
        <taxon>Eutheria</taxon>
        <taxon>Laurasiatheria</taxon>
        <taxon>Artiodactyla</taxon>
        <taxon>Suina</taxon>
        <taxon>Suidae</taxon>
        <taxon>Sus</taxon>
    </lineage>
</organism>
<reference evidence="1" key="3">
    <citation type="submission" date="2025-08" db="UniProtKB">
        <authorList>
            <consortium name="Ensembl"/>
        </authorList>
    </citation>
    <scope>IDENTIFICATION</scope>
</reference>
<proteinExistence type="predicted"/>
<protein>
    <recommendedName>
        <fullName evidence="3">Reverse transcriptase domain-containing protein</fullName>
    </recommendedName>
</protein>
<evidence type="ECO:0000313" key="1">
    <source>
        <dbReference type="Ensembl" id="ENSSSCP00000066255.1"/>
    </source>
</evidence>
<name>A0A5G2R6N3_PIG</name>
<reference evidence="1" key="2">
    <citation type="journal article" date="2020" name="Gigascience">
        <title>An improved pig reference genome sequence to enable pig genetics and genomics research.</title>
        <authorList>
            <person name="Warr A."/>
            <person name="Affara N."/>
            <person name="Aken B."/>
            <person name="Beiki H."/>
            <person name="Bickhart D.M."/>
            <person name="Billis K."/>
            <person name="Chow W."/>
            <person name="Eory L."/>
            <person name="Finlayson H.A."/>
            <person name="Flicek P."/>
            <person name="Giron C.G."/>
            <person name="Griffin D.K."/>
            <person name="Hall R."/>
            <person name="Hannum G."/>
            <person name="Hourlier T."/>
            <person name="Howe K."/>
            <person name="Hume D.A."/>
            <person name="Izuogu O."/>
            <person name="Kim K."/>
            <person name="Koren S."/>
            <person name="Liu H."/>
            <person name="Manchanda N."/>
            <person name="Martin F.J."/>
            <person name="Nonneman D.J."/>
            <person name="O'Connor R.E."/>
            <person name="Phillippy A.M."/>
            <person name="Rohrer G.A."/>
            <person name="Rosen B.D."/>
            <person name="Rund L.A."/>
            <person name="Sargent C.A."/>
            <person name="Schook L.B."/>
            <person name="Schroeder S.G."/>
            <person name="Schwartz A.S."/>
            <person name="Skinner B.M."/>
            <person name="Talbot R."/>
            <person name="Tseng E."/>
            <person name="Tuggle C.K."/>
            <person name="Watson M."/>
            <person name="Smith T.P.L."/>
            <person name="Archibald A.L."/>
        </authorList>
    </citation>
    <scope>NUCLEOTIDE SEQUENCE [LARGE SCALE GENOMIC DNA]</scope>
    <source>
        <strain evidence="1">Duroc</strain>
    </source>
</reference>
<dbReference type="Proteomes" id="UP000008227">
    <property type="component" value="Chromosome 7"/>
</dbReference>
<dbReference type="Bgee" id="ENSSSCG00000047586">
    <property type="expression patterns" value="Expressed in mesenteric lymph node and 17 other cell types or tissues"/>
</dbReference>
<dbReference type="PANTHER" id="PTHR19446">
    <property type="entry name" value="REVERSE TRANSCRIPTASES"/>
    <property type="match status" value="1"/>
</dbReference>
<keyword evidence="2" id="KW-1185">Reference proteome</keyword>
<dbReference type="Ensembl" id="ENSSSCT00000067417.1">
    <property type="protein sequence ID" value="ENSSSCP00000066255.1"/>
    <property type="gene ID" value="ENSSSCG00000047586.1"/>
</dbReference>
<reference evidence="2" key="1">
    <citation type="submission" date="2009-11" db="EMBL/GenBank/DDBJ databases">
        <authorList>
            <consortium name="Porcine genome sequencing project"/>
        </authorList>
    </citation>
    <scope>NUCLEOTIDE SEQUENCE [LARGE SCALE GENOMIC DNA]</scope>
    <source>
        <strain evidence="2">Duroc</strain>
    </source>
</reference>
<reference evidence="1" key="4">
    <citation type="submission" date="2025-09" db="UniProtKB">
        <authorList>
            <consortium name="Ensembl"/>
        </authorList>
    </citation>
    <scope>IDENTIFICATION</scope>
</reference>
<accession>A0A5G2R6N3</accession>
<dbReference type="GeneTree" id="ENSGT01140000282802"/>
<dbReference type="InParanoid" id="A0A5G2R6N3"/>
<sequence>MEGFFNIYKPTDVIYHTNKWKNKNYMITSIDAVKAFDKTQHPFMIKILQKVCIEGTYFHIIKAVYDK</sequence>